<keyword evidence="4" id="KW-0456">Lyase</keyword>
<comment type="similarity">
    <text evidence="1">Belongs to the Gfa family.</text>
</comment>
<dbReference type="PANTHER" id="PTHR33337">
    <property type="entry name" value="GFA DOMAIN-CONTAINING PROTEIN"/>
    <property type="match status" value="1"/>
</dbReference>
<accession>A0A6B2AUM9</accession>
<dbReference type="EMBL" id="VLIF01000006">
    <property type="protein sequence ID" value="NAO76801.1"/>
    <property type="molecule type" value="Genomic_DNA"/>
</dbReference>
<keyword evidence="3" id="KW-0862">Zinc</keyword>
<keyword evidence="2" id="KW-0479">Metal-binding</keyword>
<evidence type="ECO:0000256" key="3">
    <source>
        <dbReference type="ARBA" id="ARBA00022833"/>
    </source>
</evidence>
<dbReference type="RefSeq" id="WP_080269823.1">
    <property type="nucleotide sequence ID" value="NZ_JAJISS010000009.1"/>
</dbReference>
<dbReference type="GO" id="GO:0046872">
    <property type="term" value="F:metal ion binding"/>
    <property type="evidence" value="ECO:0007669"/>
    <property type="project" value="UniProtKB-KW"/>
</dbReference>
<dbReference type="InterPro" id="IPR011057">
    <property type="entry name" value="Mss4-like_sf"/>
</dbReference>
<dbReference type="InterPro" id="IPR006913">
    <property type="entry name" value="CENP-V/GFA"/>
</dbReference>
<protein>
    <submittedName>
        <fullName evidence="5">GFA family protein</fullName>
    </submittedName>
</protein>
<dbReference type="Gene3D" id="3.90.1590.10">
    <property type="entry name" value="glutathione-dependent formaldehyde- activating enzyme (gfa)"/>
    <property type="match status" value="1"/>
</dbReference>
<dbReference type="Pfam" id="PF04828">
    <property type="entry name" value="GFA"/>
    <property type="match status" value="1"/>
</dbReference>
<evidence type="ECO:0000256" key="4">
    <source>
        <dbReference type="ARBA" id="ARBA00023239"/>
    </source>
</evidence>
<evidence type="ECO:0000256" key="1">
    <source>
        <dbReference type="ARBA" id="ARBA00005495"/>
    </source>
</evidence>
<evidence type="ECO:0000256" key="2">
    <source>
        <dbReference type="ARBA" id="ARBA00022723"/>
    </source>
</evidence>
<comment type="caution">
    <text evidence="5">The sequence shown here is derived from an EMBL/GenBank/DDBJ whole genome shotgun (WGS) entry which is preliminary data.</text>
</comment>
<dbReference type="PROSITE" id="PS51891">
    <property type="entry name" value="CENP_V_GFA"/>
    <property type="match status" value="1"/>
</dbReference>
<reference evidence="5" key="1">
    <citation type="journal article" date="2020" name="Phytopathology">
        <title>Zucchini vein clearing disease is caused by several lineages within Pseudomonas syringae species complex.</title>
        <authorList>
            <person name="Lacault C."/>
            <person name="Briand M."/>
            <person name="Jacques M.A."/>
            <person name="Darrasse A."/>
        </authorList>
    </citation>
    <scope>NUCLEOTIDE SEQUENCE</scope>
    <source>
        <strain evidence="5">P123</strain>
    </source>
</reference>
<dbReference type="AlphaFoldDB" id="A0A6B2AUM9"/>
<sequence>MNEVILKGGCLCGAVRYTFSGTPLSSTLCFCRSCRLASGSASVAWFTGNDIQLELRGTAPQIFKSSSAAERAFCPFCGTPLLYKPKERPGTVEITTATLDNPELIRPTEELWLSHKISWAVSDPDLKHSLKDGHG</sequence>
<organism evidence="5">
    <name type="scientific">Pseudomonas syringae</name>
    <dbReference type="NCBI Taxonomy" id="317"/>
    <lineage>
        <taxon>Bacteria</taxon>
        <taxon>Pseudomonadati</taxon>
        <taxon>Pseudomonadota</taxon>
        <taxon>Gammaproteobacteria</taxon>
        <taxon>Pseudomonadales</taxon>
        <taxon>Pseudomonadaceae</taxon>
        <taxon>Pseudomonas</taxon>
    </lineage>
</organism>
<evidence type="ECO:0000313" key="5">
    <source>
        <dbReference type="EMBL" id="NAO76801.1"/>
    </source>
</evidence>
<dbReference type="SUPFAM" id="SSF51316">
    <property type="entry name" value="Mss4-like"/>
    <property type="match status" value="1"/>
</dbReference>
<name>A0A6B2AUM9_PSESX</name>
<dbReference type="GO" id="GO:0016846">
    <property type="term" value="F:carbon-sulfur lyase activity"/>
    <property type="evidence" value="ECO:0007669"/>
    <property type="project" value="InterPro"/>
</dbReference>
<dbReference type="PANTHER" id="PTHR33337:SF40">
    <property type="entry name" value="CENP-V_GFA DOMAIN-CONTAINING PROTEIN-RELATED"/>
    <property type="match status" value="1"/>
</dbReference>
<proteinExistence type="inferred from homology"/>
<gene>
    <name evidence="5" type="ORF">PspP123CL_12690</name>
</gene>